<dbReference type="InterPro" id="IPR002347">
    <property type="entry name" value="SDR_fam"/>
</dbReference>
<proteinExistence type="predicted"/>
<gene>
    <name evidence="2" type="ORF">GIL414_LOCUS83731</name>
</gene>
<dbReference type="Gene3D" id="3.40.50.720">
    <property type="entry name" value="NAD(P)-binding Rossmann-like Domain"/>
    <property type="match status" value="1"/>
</dbReference>
<feature type="non-terminal residue" evidence="2">
    <location>
        <position position="1"/>
    </location>
</feature>
<evidence type="ECO:0000313" key="3">
    <source>
        <dbReference type="Proteomes" id="UP000681720"/>
    </source>
</evidence>
<dbReference type="PANTHER" id="PTHR43658:SF8">
    <property type="entry name" value="17-BETA-HYDROXYSTEROID DEHYDROGENASE 14-RELATED"/>
    <property type="match status" value="1"/>
</dbReference>
<dbReference type="InterPro" id="IPR036291">
    <property type="entry name" value="NAD(P)-bd_dom_sf"/>
</dbReference>
<keyword evidence="1" id="KW-0560">Oxidoreductase</keyword>
<dbReference type="EMBL" id="CAJOBJ010363953">
    <property type="protein sequence ID" value="CAF5219885.1"/>
    <property type="molecule type" value="Genomic_DNA"/>
</dbReference>
<dbReference type="GO" id="GO:0008209">
    <property type="term" value="P:androgen metabolic process"/>
    <property type="evidence" value="ECO:0007669"/>
    <property type="project" value="TreeGrafter"/>
</dbReference>
<dbReference type="PANTHER" id="PTHR43658">
    <property type="entry name" value="SHORT-CHAIN DEHYDROGENASE/REDUCTASE"/>
    <property type="match status" value="1"/>
</dbReference>
<organism evidence="2 3">
    <name type="scientific">Rotaria magnacalcarata</name>
    <dbReference type="NCBI Taxonomy" id="392030"/>
    <lineage>
        <taxon>Eukaryota</taxon>
        <taxon>Metazoa</taxon>
        <taxon>Spiralia</taxon>
        <taxon>Gnathifera</taxon>
        <taxon>Rotifera</taxon>
        <taxon>Eurotatoria</taxon>
        <taxon>Bdelloidea</taxon>
        <taxon>Philodinida</taxon>
        <taxon>Philodinidae</taxon>
        <taxon>Rotaria</taxon>
    </lineage>
</organism>
<comment type="caution">
    <text evidence="2">The sequence shown here is derived from an EMBL/GenBank/DDBJ whole genome shotgun (WGS) entry which is preliminary data.</text>
</comment>
<dbReference type="AlphaFoldDB" id="A0A8S3JNU8"/>
<reference evidence="2" key="1">
    <citation type="submission" date="2021-02" db="EMBL/GenBank/DDBJ databases">
        <authorList>
            <person name="Nowell W R."/>
        </authorList>
    </citation>
    <scope>NUCLEOTIDE SEQUENCE</scope>
</reference>
<dbReference type="SUPFAM" id="SSF51735">
    <property type="entry name" value="NAD(P)-binding Rossmann-fold domains"/>
    <property type="match status" value="1"/>
</dbReference>
<dbReference type="GO" id="GO:0005739">
    <property type="term" value="C:mitochondrion"/>
    <property type="evidence" value="ECO:0007669"/>
    <property type="project" value="TreeGrafter"/>
</dbReference>
<dbReference type="GO" id="GO:0004303">
    <property type="term" value="F:estradiol 17-beta-dehydrogenase [NAD(P)+] activity"/>
    <property type="evidence" value="ECO:0007669"/>
    <property type="project" value="TreeGrafter"/>
</dbReference>
<dbReference type="GO" id="GO:0008210">
    <property type="term" value="P:estrogen metabolic process"/>
    <property type="evidence" value="ECO:0007669"/>
    <property type="project" value="TreeGrafter"/>
</dbReference>
<evidence type="ECO:0000256" key="1">
    <source>
        <dbReference type="ARBA" id="ARBA00023002"/>
    </source>
</evidence>
<evidence type="ECO:0000313" key="2">
    <source>
        <dbReference type="EMBL" id="CAF5219885.1"/>
    </source>
</evidence>
<name>A0A8S3JNU8_9BILA</name>
<sequence>RIMNGLVALVTGGASGLGLACAKRFTQQGARVIICDLPTSKGKEVVEKWDSISNAPAQDLDENVS</sequence>
<dbReference type="Pfam" id="PF00106">
    <property type="entry name" value="adh_short"/>
    <property type="match status" value="1"/>
</dbReference>
<protein>
    <submittedName>
        <fullName evidence="2">Uncharacterized protein</fullName>
    </submittedName>
</protein>
<accession>A0A8S3JNU8</accession>
<dbReference type="Proteomes" id="UP000681720">
    <property type="component" value="Unassembled WGS sequence"/>
</dbReference>
<dbReference type="GO" id="GO:0006631">
    <property type="term" value="P:fatty acid metabolic process"/>
    <property type="evidence" value="ECO:0007669"/>
    <property type="project" value="TreeGrafter"/>
</dbReference>